<dbReference type="Gene3D" id="2.130.10.10">
    <property type="entry name" value="YVTN repeat-like/Quinoprotein amine dehydrogenase"/>
    <property type="match status" value="1"/>
</dbReference>
<dbReference type="InterPro" id="IPR019417">
    <property type="entry name" value="DUF2415"/>
</dbReference>
<proteinExistence type="predicted"/>
<evidence type="ECO:0000256" key="1">
    <source>
        <dbReference type="SAM" id="MobiDB-lite"/>
    </source>
</evidence>
<comment type="caution">
    <text evidence="3">The sequence shown here is derived from an EMBL/GenBank/DDBJ whole genome shotgun (WGS) entry which is preliminary data.</text>
</comment>
<protein>
    <recommendedName>
        <fullName evidence="2">DUF2415 domain-containing protein</fullName>
    </recommendedName>
</protein>
<feature type="region of interest" description="Disordered" evidence="1">
    <location>
        <begin position="433"/>
        <end position="541"/>
    </location>
</feature>
<evidence type="ECO:0000313" key="4">
    <source>
        <dbReference type="Proteomes" id="UP001275084"/>
    </source>
</evidence>
<keyword evidence="4" id="KW-1185">Reference proteome</keyword>
<evidence type="ECO:0000259" key="2">
    <source>
        <dbReference type="Pfam" id="PF10313"/>
    </source>
</evidence>
<dbReference type="InterPro" id="IPR015943">
    <property type="entry name" value="WD40/YVTN_repeat-like_dom_sf"/>
</dbReference>
<dbReference type="AlphaFoldDB" id="A0AAJ0HIS9"/>
<organism evidence="3 4">
    <name type="scientific">Lasiosphaeria hispida</name>
    <dbReference type="NCBI Taxonomy" id="260671"/>
    <lineage>
        <taxon>Eukaryota</taxon>
        <taxon>Fungi</taxon>
        <taxon>Dikarya</taxon>
        <taxon>Ascomycota</taxon>
        <taxon>Pezizomycotina</taxon>
        <taxon>Sordariomycetes</taxon>
        <taxon>Sordariomycetidae</taxon>
        <taxon>Sordariales</taxon>
        <taxon>Lasiosphaeriaceae</taxon>
        <taxon>Lasiosphaeria</taxon>
    </lineage>
</organism>
<gene>
    <name evidence="3" type="ORF">B0T25DRAFT_453357</name>
</gene>
<name>A0AAJ0HIS9_9PEZI</name>
<dbReference type="Pfam" id="PF10313">
    <property type="entry name" value="DUF2415"/>
    <property type="match status" value="1"/>
</dbReference>
<accession>A0AAJ0HIS9</accession>
<dbReference type="PANTHER" id="PTHR43991">
    <property type="entry name" value="WD REPEAT PROTEIN (AFU_ORTHOLOGUE AFUA_8G05640)-RELATED"/>
    <property type="match status" value="1"/>
</dbReference>
<dbReference type="SUPFAM" id="SSF50969">
    <property type="entry name" value="YVTN repeat-like/Quinoprotein amine dehydrogenase"/>
    <property type="match status" value="1"/>
</dbReference>
<reference evidence="3" key="1">
    <citation type="journal article" date="2023" name="Mol. Phylogenet. Evol.">
        <title>Genome-scale phylogeny and comparative genomics of the fungal order Sordariales.</title>
        <authorList>
            <person name="Hensen N."/>
            <person name="Bonometti L."/>
            <person name="Westerberg I."/>
            <person name="Brannstrom I.O."/>
            <person name="Guillou S."/>
            <person name="Cros-Aarteil S."/>
            <person name="Calhoun S."/>
            <person name="Haridas S."/>
            <person name="Kuo A."/>
            <person name="Mondo S."/>
            <person name="Pangilinan J."/>
            <person name="Riley R."/>
            <person name="LaButti K."/>
            <person name="Andreopoulos B."/>
            <person name="Lipzen A."/>
            <person name="Chen C."/>
            <person name="Yan M."/>
            <person name="Daum C."/>
            <person name="Ng V."/>
            <person name="Clum A."/>
            <person name="Steindorff A."/>
            <person name="Ohm R.A."/>
            <person name="Martin F."/>
            <person name="Silar P."/>
            <person name="Natvig D.O."/>
            <person name="Lalanne C."/>
            <person name="Gautier V."/>
            <person name="Ament-Velasquez S.L."/>
            <person name="Kruys A."/>
            <person name="Hutchinson M.I."/>
            <person name="Powell A.J."/>
            <person name="Barry K."/>
            <person name="Miller A.N."/>
            <person name="Grigoriev I.V."/>
            <person name="Debuchy R."/>
            <person name="Gladieux P."/>
            <person name="Hiltunen Thoren M."/>
            <person name="Johannesson H."/>
        </authorList>
    </citation>
    <scope>NUCLEOTIDE SEQUENCE</scope>
    <source>
        <strain evidence="3">CBS 955.72</strain>
    </source>
</reference>
<feature type="compositionally biased region" description="Basic and acidic residues" evidence="1">
    <location>
        <begin position="499"/>
        <end position="533"/>
    </location>
</feature>
<sequence length="653" mass="72955">MPATDGIWINSYVPTEDLILSKPRRHFRTTVHAIHWQLRSIIGVENQNLVYYPTGDQNKNIQRLNTTTRETETIKRLPFSPRCLVAERGWVCCGGESGEFAVIKVGEDGPQQGNTLEARLSLDPDERLPLDLGSSRTEDVIFLSLARARSNKNLLAESKKFGKELVNCITLWFLPTLNQPHVGAYAEPTAVLSNNDRTVTLIRLHDQEILDELTYPDCVNRAVISPDGQLLIAITDDPYLYVHKRIEKASSPFRPADRPSYQGSFAACFSGTGKYLAVGTQYGSISIFSVAALTMPGLDPLLTCFASTRPSADHGAVRDMAFAPGSMDLLAWTEDRARIGIADLRNGFISRQIVSLDKTEEYEHISVGDRSTIDPRLLEQRGEDNLSATLGGSLDLSPSDLSLVRQTHRESLARYYTPLTPDETLVLEALQEHRRRQEQREQREQRAAAQAGNATGPRSPWAERSTRSGLPPDTSARSRERSASVSRVVNDIMGSSIRSQRDQFRDQSERLRDQPERLRGPMREDNATAERRRAPVPPSSSASLLGQYVVGIDIDSINARLRSEFGPGDASLRRRDRAAYLMREWEENPTRRIERFFARETAPPDPHDTSGLAWGGGGQALQPLCRFVGADDGIYELHVNLLGRKLFPSTELR</sequence>
<dbReference type="EMBL" id="JAUIQD010000004">
    <property type="protein sequence ID" value="KAK3353142.1"/>
    <property type="molecule type" value="Genomic_DNA"/>
</dbReference>
<dbReference type="InterPro" id="IPR011044">
    <property type="entry name" value="Quino_amine_DH_bsu"/>
</dbReference>
<feature type="domain" description="DUF2415" evidence="2">
    <location>
        <begin position="315"/>
        <end position="354"/>
    </location>
</feature>
<dbReference type="Proteomes" id="UP001275084">
    <property type="component" value="Unassembled WGS sequence"/>
</dbReference>
<dbReference type="PANTHER" id="PTHR43991:SF9">
    <property type="entry name" value="DUF2415 DOMAIN-CONTAINING PROTEIN"/>
    <property type="match status" value="1"/>
</dbReference>
<reference evidence="3" key="2">
    <citation type="submission" date="2023-06" db="EMBL/GenBank/DDBJ databases">
        <authorList>
            <consortium name="Lawrence Berkeley National Laboratory"/>
            <person name="Haridas S."/>
            <person name="Hensen N."/>
            <person name="Bonometti L."/>
            <person name="Westerberg I."/>
            <person name="Brannstrom I.O."/>
            <person name="Guillou S."/>
            <person name="Cros-Aarteil S."/>
            <person name="Calhoun S."/>
            <person name="Kuo A."/>
            <person name="Mondo S."/>
            <person name="Pangilinan J."/>
            <person name="Riley R."/>
            <person name="Labutti K."/>
            <person name="Andreopoulos B."/>
            <person name="Lipzen A."/>
            <person name="Chen C."/>
            <person name="Yanf M."/>
            <person name="Daum C."/>
            <person name="Ng V."/>
            <person name="Clum A."/>
            <person name="Steindorff A."/>
            <person name="Ohm R."/>
            <person name="Martin F."/>
            <person name="Silar P."/>
            <person name="Natvig D."/>
            <person name="Lalanne C."/>
            <person name="Gautier V."/>
            <person name="Ament-Velasquez S.L."/>
            <person name="Kruys A."/>
            <person name="Hutchinson M.I."/>
            <person name="Powell A.J."/>
            <person name="Barry K."/>
            <person name="Miller A.N."/>
            <person name="Grigoriev I.V."/>
            <person name="Debuchy R."/>
            <person name="Gladieux P."/>
            <person name="Thoren M.H."/>
            <person name="Johannesson H."/>
        </authorList>
    </citation>
    <scope>NUCLEOTIDE SEQUENCE</scope>
    <source>
        <strain evidence="3">CBS 955.72</strain>
    </source>
</reference>
<evidence type="ECO:0000313" key="3">
    <source>
        <dbReference type="EMBL" id="KAK3353142.1"/>
    </source>
</evidence>